<dbReference type="Proteomes" id="UP000318590">
    <property type="component" value="Unassembled WGS sequence"/>
</dbReference>
<evidence type="ECO:0000259" key="1">
    <source>
        <dbReference type="Pfam" id="PF00501"/>
    </source>
</evidence>
<sequence>MLKTLHKVSSHSSKILARDDGGDVLRYGDLTDHENFWREAIPERSFVILLCENTVPHLGAYIGLHAAGHAILLLPAKISNAHLMQMIETYQAQAVVSVQNGLVRCEQHYVRSEALHPDLSICLSTSGSTGSPKLVRFNDRQLYANAESIAEYLDLTEDEIPLAHLPMEYSFGLSVIHSHMLVGATLLLSNASVMQPQFWENFSEATSLAGVPFHYDMLLRIRLEKRDSKNLRTLVQAGGRLPKDKVLTLHDIASEKGWKFHVMYGQTEAGPRITWLPHSCIPEYPDCIGQPIPGVEVELVNEEMVIKSSSVMMGYAETRADLSEGDVMNGVLYTGDLAEWVDDRFLRIKGRKSRFIKLQGNRVGLQEIEDFFASIDIEVVCKGVDDSLTVFTTSGPKEKISETIIENFSFSPRSFNVVLLDEVPRLSNGKIDYKSLNALGDGGV</sequence>
<comment type="caution">
    <text evidence="2">The sequence shown here is derived from an EMBL/GenBank/DDBJ whole genome shotgun (WGS) entry which is preliminary data.</text>
</comment>
<dbReference type="Gene3D" id="3.40.50.12780">
    <property type="entry name" value="N-terminal domain of ligase-like"/>
    <property type="match status" value="1"/>
</dbReference>
<dbReference type="PANTHER" id="PTHR43767:SF10">
    <property type="entry name" value="SURFACTIN SYNTHASE SUBUNIT 1"/>
    <property type="match status" value="1"/>
</dbReference>
<evidence type="ECO:0000313" key="2">
    <source>
        <dbReference type="EMBL" id="TRD15436.1"/>
    </source>
</evidence>
<dbReference type="RefSeq" id="WP_142835866.1">
    <property type="nucleotide sequence ID" value="NZ_VFSV01000043.1"/>
</dbReference>
<dbReference type="InterPro" id="IPR042099">
    <property type="entry name" value="ANL_N_sf"/>
</dbReference>
<feature type="domain" description="AMP-dependent synthetase/ligase" evidence="1">
    <location>
        <begin position="118"/>
        <end position="315"/>
    </location>
</feature>
<name>A0A547PMT1_9RHOB</name>
<dbReference type="PANTHER" id="PTHR43767">
    <property type="entry name" value="LONG-CHAIN-FATTY-ACID--COA LIGASE"/>
    <property type="match status" value="1"/>
</dbReference>
<dbReference type="SUPFAM" id="SSF56801">
    <property type="entry name" value="Acetyl-CoA synthetase-like"/>
    <property type="match status" value="1"/>
</dbReference>
<dbReference type="InterPro" id="IPR050237">
    <property type="entry name" value="ATP-dep_AMP-bd_enzyme"/>
</dbReference>
<reference evidence="2 3" key="1">
    <citation type="submission" date="2019-06" db="EMBL/GenBank/DDBJ databases">
        <title>Paenimaribius caenipelagi gen. nov., sp. nov., isolated from a tidal flat.</title>
        <authorList>
            <person name="Yoon J.-H."/>
        </authorList>
    </citation>
    <scope>NUCLEOTIDE SEQUENCE [LARGE SCALE GENOMIC DNA]</scope>
    <source>
        <strain evidence="2 3">JBTF-M29</strain>
    </source>
</reference>
<organism evidence="2 3">
    <name type="scientific">Palleronia caenipelagi</name>
    <dbReference type="NCBI Taxonomy" id="2489174"/>
    <lineage>
        <taxon>Bacteria</taxon>
        <taxon>Pseudomonadati</taxon>
        <taxon>Pseudomonadota</taxon>
        <taxon>Alphaproteobacteria</taxon>
        <taxon>Rhodobacterales</taxon>
        <taxon>Roseobacteraceae</taxon>
        <taxon>Palleronia</taxon>
    </lineage>
</organism>
<protein>
    <submittedName>
        <fullName evidence="2">AMP-binding protein</fullName>
    </submittedName>
</protein>
<dbReference type="OrthoDB" id="9803968at2"/>
<dbReference type="Pfam" id="PF00501">
    <property type="entry name" value="AMP-binding"/>
    <property type="match status" value="1"/>
</dbReference>
<proteinExistence type="predicted"/>
<keyword evidence="3" id="KW-1185">Reference proteome</keyword>
<dbReference type="AlphaFoldDB" id="A0A547PMT1"/>
<gene>
    <name evidence="2" type="ORF">FEV53_16450</name>
</gene>
<evidence type="ECO:0000313" key="3">
    <source>
        <dbReference type="Proteomes" id="UP000318590"/>
    </source>
</evidence>
<dbReference type="InterPro" id="IPR000873">
    <property type="entry name" value="AMP-dep_synth/lig_dom"/>
</dbReference>
<accession>A0A547PMT1</accession>
<dbReference type="EMBL" id="VFSV01000043">
    <property type="protein sequence ID" value="TRD15436.1"/>
    <property type="molecule type" value="Genomic_DNA"/>
</dbReference>